<dbReference type="AlphaFoldDB" id="A0A9J6G6Y9"/>
<reference evidence="4 5" key="1">
    <citation type="journal article" date="2020" name="Cell">
        <title>Large-Scale Comparative Analyses of Tick Genomes Elucidate Their Genetic Diversity and Vector Capacities.</title>
        <authorList>
            <consortium name="Tick Genome and Microbiome Consortium (TIGMIC)"/>
            <person name="Jia N."/>
            <person name="Wang J."/>
            <person name="Shi W."/>
            <person name="Du L."/>
            <person name="Sun Y."/>
            <person name="Zhan W."/>
            <person name="Jiang J.F."/>
            <person name="Wang Q."/>
            <person name="Zhang B."/>
            <person name="Ji P."/>
            <person name="Bell-Sakyi L."/>
            <person name="Cui X.M."/>
            <person name="Yuan T.T."/>
            <person name="Jiang B.G."/>
            <person name="Yang W.F."/>
            <person name="Lam T.T."/>
            <person name="Chang Q.C."/>
            <person name="Ding S.J."/>
            <person name="Wang X.J."/>
            <person name="Zhu J.G."/>
            <person name="Ruan X.D."/>
            <person name="Zhao L."/>
            <person name="Wei J.T."/>
            <person name="Ye R.Z."/>
            <person name="Que T.C."/>
            <person name="Du C.H."/>
            <person name="Zhou Y.H."/>
            <person name="Cheng J.X."/>
            <person name="Dai P.F."/>
            <person name="Guo W.B."/>
            <person name="Han X.H."/>
            <person name="Huang E.J."/>
            <person name="Li L.F."/>
            <person name="Wei W."/>
            <person name="Gao Y.C."/>
            <person name="Liu J.Z."/>
            <person name="Shao H.Z."/>
            <person name="Wang X."/>
            <person name="Wang C.C."/>
            <person name="Yang T.C."/>
            <person name="Huo Q.B."/>
            <person name="Li W."/>
            <person name="Chen H.Y."/>
            <person name="Chen S.E."/>
            <person name="Zhou L.G."/>
            <person name="Ni X.B."/>
            <person name="Tian J.H."/>
            <person name="Sheng Y."/>
            <person name="Liu T."/>
            <person name="Pan Y.S."/>
            <person name="Xia L.Y."/>
            <person name="Li J."/>
            <person name="Zhao F."/>
            <person name="Cao W.C."/>
        </authorList>
    </citation>
    <scope>NUCLEOTIDE SEQUENCE [LARGE SCALE GENOMIC DNA]</scope>
    <source>
        <strain evidence="4">HaeL-2018</strain>
    </source>
</reference>
<evidence type="ECO:0000313" key="4">
    <source>
        <dbReference type="EMBL" id="KAH9370296.1"/>
    </source>
</evidence>
<feature type="signal peptide" evidence="3">
    <location>
        <begin position="1"/>
        <end position="21"/>
    </location>
</feature>
<dbReference type="Pfam" id="PF00379">
    <property type="entry name" value="Chitin_bind_4"/>
    <property type="match status" value="2"/>
</dbReference>
<evidence type="ECO:0000256" key="1">
    <source>
        <dbReference type="ARBA" id="ARBA00022460"/>
    </source>
</evidence>
<dbReference type="OMA" id="TVEQYPP"/>
<dbReference type="PROSITE" id="PS51155">
    <property type="entry name" value="CHIT_BIND_RR_2"/>
    <property type="match status" value="2"/>
</dbReference>
<accession>A0A9J6G6Y9</accession>
<dbReference type="InterPro" id="IPR029070">
    <property type="entry name" value="Chitinase_insertion_sf"/>
</dbReference>
<dbReference type="Gene3D" id="3.10.50.10">
    <property type="match status" value="2"/>
</dbReference>
<proteinExistence type="predicted"/>
<dbReference type="InterPro" id="IPR050468">
    <property type="entry name" value="Cuticle_Struct_Prot"/>
</dbReference>
<keyword evidence="5" id="KW-1185">Reference proteome</keyword>
<keyword evidence="1 2" id="KW-0193">Cuticle</keyword>
<dbReference type="InterPro" id="IPR000618">
    <property type="entry name" value="Insect_cuticle"/>
</dbReference>
<dbReference type="Proteomes" id="UP000821853">
    <property type="component" value="Chromosome 3"/>
</dbReference>
<protein>
    <recommendedName>
        <fullName evidence="6">Cuticle protein</fullName>
    </recommendedName>
</protein>
<organism evidence="4 5">
    <name type="scientific">Haemaphysalis longicornis</name>
    <name type="common">Bush tick</name>
    <dbReference type="NCBI Taxonomy" id="44386"/>
    <lineage>
        <taxon>Eukaryota</taxon>
        <taxon>Metazoa</taxon>
        <taxon>Ecdysozoa</taxon>
        <taxon>Arthropoda</taxon>
        <taxon>Chelicerata</taxon>
        <taxon>Arachnida</taxon>
        <taxon>Acari</taxon>
        <taxon>Parasitiformes</taxon>
        <taxon>Ixodida</taxon>
        <taxon>Ixodoidea</taxon>
        <taxon>Ixodidae</taxon>
        <taxon>Haemaphysalinae</taxon>
        <taxon>Haemaphysalis</taxon>
    </lineage>
</organism>
<sequence length="344" mass="35893">MFAKVLLCCLAAIAASATVEQYPPQPYSFSYDNTDEFGTRLTREETGDENNYKVGSYSYVDATGITRTVRYTADATGFHATVETNEPGTKTSSPADALYSSSAVEVAPVPTPVVAKPVTVVAARPVAVAPVKAVPVAAVKPVAVAAVRPYPVAAVHAGPVPVVHTVHASPYSTVGVHPVSFCAASAAIAASATVEQYPPQPYSFSYDNTDEFGTRLTREETGDENNYKVGSYSYVDATGITRTVRYTADATGFHATVETNEPGTKTSSPADALYSSSAVEVAPAPTPVVAKPVTIVAARPVAVAPVKAVPVAVTPVKAVPCQWCTPSTRRPTLPWEVIPSTATA</sequence>
<gene>
    <name evidence="4" type="ORF">HPB48_007367</name>
</gene>
<keyword evidence="3" id="KW-0732">Signal</keyword>
<dbReference type="PANTHER" id="PTHR10380:SF173">
    <property type="entry name" value="CUTICULAR PROTEIN 47EF, ISOFORM C-RELATED"/>
    <property type="match status" value="1"/>
</dbReference>
<evidence type="ECO:0000256" key="2">
    <source>
        <dbReference type="PROSITE-ProRule" id="PRU00497"/>
    </source>
</evidence>
<dbReference type="PANTHER" id="PTHR10380">
    <property type="entry name" value="CUTICLE PROTEIN"/>
    <property type="match status" value="1"/>
</dbReference>
<dbReference type="EMBL" id="JABSTR010000005">
    <property type="protein sequence ID" value="KAH9370296.1"/>
    <property type="molecule type" value="Genomic_DNA"/>
</dbReference>
<evidence type="ECO:0008006" key="6">
    <source>
        <dbReference type="Google" id="ProtNLM"/>
    </source>
</evidence>
<feature type="chain" id="PRO_5039910804" description="Cuticle protein" evidence="3">
    <location>
        <begin position="22"/>
        <end position="344"/>
    </location>
</feature>
<evidence type="ECO:0000256" key="3">
    <source>
        <dbReference type="SAM" id="SignalP"/>
    </source>
</evidence>
<dbReference type="VEuPathDB" id="VectorBase:HLOH_060068"/>
<evidence type="ECO:0000313" key="5">
    <source>
        <dbReference type="Proteomes" id="UP000821853"/>
    </source>
</evidence>
<comment type="caution">
    <text evidence="4">The sequence shown here is derived from an EMBL/GenBank/DDBJ whole genome shotgun (WGS) entry which is preliminary data.</text>
</comment>
<dbReference type="GO" id="GO:0008010">
    <property type="term" value="F:structural constituent of chitin-based larval cuticle"/>
    <property type="evidence" value="ECO:0007669"/>
    <property type="project" value="TreeGrafter"/>
</dbReference>
<dbReference type="OrthoDB" id="6509111at2759"/>
<name>A0A9J6G6Y9_HAELO</name>
<dbReference type="GO" id="GO:0062129">
    <property type="term" value="C:chitin-based extracellular matrix"/>
    <property type="evidence" value="ECO:0007669"/>
    <property type="project" value="TreeGrafter"/>
</dbReference>